<reference evidence="2" key="1">
    <citation type="submission" date="2020-09" db="EMBL/GenBank/DDBJ databases">
        <authorList>
            <person name="Kim M.K."/>
        </authorList>
    </citation>
    <scope>NUCLEOTIDE SEQUENCE</scope>
    <source>
        <strain evidence="2">BT702</strain>
    </source>
</reference>
<name>A0A926XXF2_9BACT</name>
<feature type="region of interest" description="Disordered" evidence="1">
    <location>
        <begin position="113"/>
        <end position="140"/>
    </location>
</feature>
<evidence type="ECO:0000313" key="3">
    <source>
        <dbReference type="Proteomes" id="UP000598820"/>
    </source>
</evidence>
<organism evidence="2 3">
    <name type="scientific">Spirosoma profusum</name>
    <dbReference type="NCBI Taxonomy" id="2771354"/>
    <lineage>
        <taxon>Bacteria</taxon>
        <taxon>Pseudomonadati</taxon>
        <taxon>Bacteroidota</taxon>
        <taxon>Cytophagia</taxon>
        <taxon>Cytophagales</taxon>
        <taxon>Cytophagaceae</taxon>
        <taxon>Spirosoma</taxon>
    </lineage>
</organism>
<sequence>MAIIQQRSEILFLYDAKYCNPNGDPLDANRPRIDEESGRCLVTDVRLKRTIRNYLLENGYNGEPGSKGDIFVREVGGKPVTGTERAKAYANREEYLQKFIDVRLFGGVSAPKAASKETKRKAPEPEMDSDETEREPTDMEDPVDVSKLFHFTGPVQFGMGRSLNRVQENFTKGTGAFTTKESSIQKTFREEYTITYGLIAFHGVINEQAAKYVGTTDDDIFNMTDAIWQGTKNLLTRSKKGHMPRLLVKIDYRNNFFIGDLIERISLQPEAGKREDAYQDISDFTVDTSLLVNALRKYADRIQRVTVEQDDRIRLSEPIPTFMQ</sequence>
<dbReference type="InterPro" id="IPR013419">
    <property type="entry name" value="CRISPR-assoc_prot_Cas7/Csh2"/>
</dbReference>
<dbReference type="InterPro" id="IPR006482">
    <property type="entry name" value="Cas7_Csh2/Csh2"/>
</dbReference>
<dbReference type="NCBIfam" id="TIGR02590">
    <property type="entry name" value="cas_Csh2"/>
    <property type="match status" value="1"/>
</dbReference>
<evidence type="ECO:0000313" key="2">
    <source>
        <dbReference type="EMBL" id="MBD2701920.1"/>
    </source>
</evidence>
<proteinExistence type="predicted"/>
<gene>
    <name evidence="2" type="primary">cas7b</name>
    <name evidence="2" type="ORF">IC229_14825</name>
</gene>
<dbReference type="AlphaFoldDB" id="A0A926XXF2"/>
<dbReference type="Proteomes" id="UP000598820">
    <property type="component" value="Unassembled WGS sequence"/>
</dbReference>
<dbReference type="RefSeq" id="WP_190887772.1">
    <property type="nucleotide sequence ID" value="NZ_JACWZY010000011.1"/>
</dbReference>
<keyword evidence="3" id="KW-1185">Reference proteome</keyword>
<comment type="caution">
    <text evidence="2">The sequence shown here is derived from an EMBL/GenBank/DDBJ whole genome shotgun (WGS) entry which is preliminary data.</text>
</comment>
<feature type="compositionally biased region" description="Basic and acidic residues" evidence="1">
    <location>
        <begin position="114"/>
        <end position="124"/>
    </location>
</feature>
<evidence type="ECO:0000256" key="1">
    <source>
        <dbReference type="SAM" id="MobiDB-lite"/>
    </source>
</evidence>
<dbReference type="GO" id="GO:0043571">
    <property type="term" value="P:maintenance of CRISPR repeat elements"/>
    <property type="evidence" value="ECO:0007669"/>
    <property type="project" value="InterPro"/>
</dbReference>
<dbReference type="EMBL" id="JACWZY010000011">
    <property type="protein sequence ID" value="MBD2701920.1"/>
    <property type="molecule type" value="Genomic_DNA"/>
</dbReference>
<accession>A0A926XXF2</accession>
<feature type="compositionally biased region" description="Acidic residues" evidence="1">
    <location>
        <begin position="125"/>
        <end position="140"/>
    </location>
</feature>
<dbReference type="Pfam" id="PF05107">
    <property type="entry name" value="Cas_Cas7"/>
    <property type="match status" value="1"/>
</dbReference>
<protein>
    <submittedName>
        <fullName evidence="2">Type I-B CRISPR-associated protein Cas7/Csh2</fullName>
    </submittedName>
</protein>